<dbReference type="AlphaFoldDB" id="A0A2X4UP08"/>
<proteinExistence type="predicted"/>
<reference evidence="1 2" key="1">
    <citation type="submission" date="2018-06" db="EMBL/GenBank/DDBJ databases">
        <authorList>
            <consortium name="Pathogen Informatics"/>
            <person name="Doyle S."/>
        </authorList>
    </citation>
    <scope>NUCLEOTIDE SEQUENCE [LARGE SCALE GENOMIC DNA]</scope>
    <source>
        <strain evidence="1 2">NCTC10994</strain>
    </source>
</reference>
<evidence type="ECO:0000313" key="2">
    <source>
        <dbReference type="Proteomes" id="UP000249091"/>
    </source>
</evidence>
<dbReference type="STRING" id="1219011.GCA_001895045_03442"/>
<evidence type="ECO:0000313" key="1">
    <source>
        <dbReference type="EMBL" id="SQI36292.1"/>
    </source>
</evidence>
<sequence length="115" mass="13058">MADETIYVIDRVVTKPGCARKFVDAYVTEYVPGGRRRGMTLDRILVSPPIWFDDDSNTVTVTWTVDSVGAWWEMTRQGRRDPGLGEWWSKMEELILERSRSMAAGADDVEGLTDV</sequence>
<protein>
    <recommendedName>
        <fullName evidence="3">Superfamily II DNA helicase</fullName>
    </recommendedName>
</protein>
<dbReference type="EMBL" id="LS483468">
    <property type="protein sequence ID" value="SQI36292.1"/>
    <property type="molecule type" value="Genomic_DNA"/>
</dbReference>
<accession>A0A2X4UP08</accession>
<evidence type="ECO:0008006" key="3">
    <source>
        <dbReference type="Google" id="ProtNLM"/>
    </source>
</evidence>
<dbReference type="KEGG" id="rcr:NCTC10994_03290"/>
<dbReference type="Proteomes" id="UP000249091">
    <property type="component" value="Chromosome 1"/>
</dbReference>
<keyword evidence="2" id="KW-1185">Reference proteome</keyword>
<dbReference type="RefSeq" id="WP_072703038.1">
    <property type="nucleotide sequence ID" value="NZ_JAFBBL010000001.1"/>
</dbReference>
<name>A0A2X4UP08_9NOCA</name>
<gene>
    <name evidence="1" type="ORF">NCTC10994_03290</name>
</gene>
<organism evidence="1 2">
    <name type="scientific">Rhodococcus coprophilus</name>
    <dbReference type="NCBI Taxonomy" id="38310"/>
    <lineage>
        <taxon>Bacteria</taxon>
        <taxon>Bacillati</taxon>
        <taxon>Actinomycetota</taxon>
        <taxon>Actinomycetes</taxon>
        <taxon>Mycobacteriales</taxon>
        <taxon>Nocardiaceae</taxon>
        <taxon>Rhodococcus</taxon>
    </lineage>
</organism>